<dbReference type="SUPFAM" id="SSF52980">
    <property type="entry name" value="Restriction endonuclease-like"/>
    <property type="match status" value="1"/>
</dbReference>
<dbReference type="RefSeq" id="WP_073196650.1">
    <property type="nucleotide sequence ID" value="NZ_FQXO01000038.1"/>
</dbReference>
<gene>
    <name evidence="1" type="ORF">SAMN02745135_01501</name>
</gene>
<accession>A0A1M5UN38</accession>
<keyword evidence="2" id="KW-1185">Reference proteome</keyword>
<organism evidence="1 2">
    <name type="scientific">Caloranaerobacter azorensis DSM 13643</name>
    <dbReference type="NCBI Taxonomy" id="1121264"/>
    <lineage>
        <taxon>Bacteria</taxon>
        <taxon>Bacillati</taxon>
        <taxon>Bacillota</taxon>
        <taxon>Tissierellia</taxon>
        <taxon>Tissierellales</taxon>
        <taxon>Thermohalobacteraceae</taxon>
        <taxon>Caloranaerobacter</taxon>
    </lineage>
</organism>
<evidence type="ECO:0008006" key="3">
    <source>
        <dbReference type="Google" id="ProtNLM"/>
    </source>
</evidence>
<dbReference type="EMBL" id="FQXO01000038">
    <property type="protein sequence ID" value="SHH64452.1"/>
    <property type="molecule type" value="Genomic_DNA"/>
</dbReference>
<dbReference type="Proteomes" id="UP000183967">
    <property type="component" value="Unassembled WGS sequence"/>
</dbReference>
<proteinExistence type="predicted"/>
<dbReference type="InterPro" id="IPR011335">
    <property type="entry name" value="Restrct_endonuc-II-like"/>
</dbReference>
<evidence type="ECO:0000313" key="1">
    <source>
        <dbReference type="EMBL" id="SHH64452.1"/>
    </source>
</evidence>
<sequence length="137" mass="16237">MHINEDIFLGECKNYKENLGVSWVGKFYGLLKSCKCNFGILFTTNGLTGDKDSWKDAYGLIRVFNLIEQLRRDNDEFYIIVFDMEDYKQIPNKTFFEIVKAKKDAIKIGSKYEKIIEQYKENRNIEVEDVVNELRRK</sequence>
<dbReference type="AlphaFoldDB" id="A0A1M5UN38"/>
<evidence type="ECO:0000313" key="2">
    <source>
        <dbReference type="Proteomes" id="UP000183967"/>
    </source>
</evidence>
<reference evidence="2" key="1">
    <citation type="submission" date="2016-11" db="EMBL/GenBank/DDBJ databases">
        <authorList>
            <person name="Varghese N."/>
            <person name="Submissions S."/>
        </authorList>
    </citation>
    <scope>NUCLEOTIDE SEQUENCE [LARGE SCALE GENOMIC DNA]</scope>
    <source>
        <strain evidence="2">DSM 13643</strain>
    </source>
</reference>
<name>A0A1M5UN38_9FIRM</name>
<protein>
    <recommendedName>
        <fullName evidence="3">Restriction endonuclease</fullName>
    </recommendedName>
</protein>